<dbReference type="AlphaFoldDB" id="A0A7J0GER8"/>
<dbReference type="Pfam" id="PF17766">
    <property type="entry name" value="fn3_6"/>
    <property type="match status" value="1"/>
</dbReference>
<keyword evidence="9" id="KW-1185">Reference proteome</keyword>
<keyword evidence="2 4" id="KW-0732">Signal</keyword>
<comment type="similarity">
    <text evidence="1 3">Belongs to the peptidase S8 family.</text>
</comment>
<dbReference type="Gene3D" id="2.60.40.2310">
    <property type="match status" value="1"/>
</dbReference>
<dbReference type="SUPFAM" id="SSF52743">
    <property type="entry name" value="Subtilisin-like"/>
    <property type="match status" value="1"/>
</dbReference>
<comment type="caution">
    <text evidence="3">Lacks conserved residue(s) required for the propagation of feature annotation.</text>
</comment>
<evidence type="ECO:0000259" key="5">
    <source>
        <dbReference type="Pfam" id="PF00082"/>
    </source>
</evidence>
<dbReference type="InterPro" id="IPR000209">
    <property type="entry name" value="Peptidase_S8/S53_dom"/>
</dbReference>
<feature type="domain" description="Peptidase S8/S53" evidence="5">
    <location>
        <begin position="118"/>
        <end position="496"/>
    </location>
</feature>
<name>A0A7J0GER8_9ERIC</name>
<accession>A0A7J0GER8</accession>
<dbReference type="Gene3D" id="3.40.50.200">
    <property type="entry name" value="Peptidase S8/S53 domain"/>
    <property type="match status" value="1"/>
</dbReference>
<reference evidence="8 9" key="1">
    <citation type="submission" date="2019-07" db="EMBL/GenBank/DDBJ databases">
        <title>De Novo Assembly of kiwifruit Actinidia rufa.</title>
        <authorList>
            <person name="Sugita-Konishi S."/>
            <person name="Sato K."/>
            <person name="Mori E."/>
            <person name="Abe Y."/>
            <person name="Kisaki G."/>
            <person name="Hamano K."/>
            <person name="Suezawa K."/>
            <person name="Otani M."/>
            <person name="Fukuda T."/>
            <person name="Manabe T."/>
            <person name="Gomi K."/>
            <person name="Tabuchi M."/>
            <person name="Akimitsu K."/>
            <person name="Kataoka I."/>
        </authorList>
    </citation>
    <scope>NUCLEOTIDE SEQUENCE [LARGE SCALE GENOMIC DNA]</scope>
    <source>
        <strain evidence="9">cv. Fuchu</strain>
    </source>
</reference>
<dbReference type="Proteomes" id="UP000585474">
    <property type="component" value="Unassembled WGS sequence"/>
</dbReference>
<dbReference type="InterPro" id="IPR041469">
    <property type="entry name" value="Subtilisin-like_FN3"/>
</dbReference>
<evidence type="ECO:0000256" key="2">
    <source>
        <dbReference type="ARBA" id="ARBA00022729"/>
    </source>
</evidence>
<feature type="domain" description="Subtilisin-like protease fibronectin type-III" evidence="7">
    <location>
        <begin position="573"/>
        <end position="675"/>
    </location>
</feature>
<dbReference type="InterPro" id="IPR034197">
    <property type="entry name" value="Peptidases_S8_3"/>
</dbReference>
<dbReference type="PANTHER" id="PTHR10795">
    <property type="entry name" value="PROPROTEIN CONVERTASE SUBTILISIN/KEXIN"/>
    <property type="match status" value="1"/>
</dbReference>
<comment type="caution">
    <text evidence="8">The sequence shown here is derived from an EMBL/GenBank/DDBJ whole genome shotgun (WGS) entry which is preliminary data.</text>
</comment>
<dbReference type="InterPro" id="IPR036852">
    <property type="entry name" value="Peptidase_S8/S53_dom_sf"/>
</dbReference>
<protein>
    <submittedName>
        <fullName evidence="8">Subtilase family protein</fullName>
    </submittedName>
</protein>
<dbReference type="Pfam" id="PF00082">
    <property type="entry name" value="Peptidase_S8"/>
    <property type="match status" value="1"/>
</dbReference>
<evidence type="ECO:0000256" key="3">
    <source>
        <dbReference type="PROSITE-ProRule" id="PRU01240"/>
    </source>
</evidence>
<dbReference type="EMBL" id="BJWL01000020">
    <property type="protein sequence ID" value="GFZ09306.1"/>
    <property type="molecule type" value="Genomic_DNA"/>
</dbReference>
<proteinExistence type="inferred from homology"/>
<evidence type="ECO:0000259" key="7">
    <source>
        <dbReference type="Pfam" id="PF17766"/>
    </source>
</evidence>
<feature type="chain" id="PRO_5029803975" evidence="4">
    <location>
        <begin position="28"/>
        <end position="682"/>
    </location>
</feature>
<evidence type="ECO:0000313" key="9">
    <source>
        <dbReference type="Proteomes" id="UP000585474"/>
    </source>
</evidence>
<dbReference type="InterPro" id="IPR010259">
    <property type="entry name" value="S8pro/Inhibitor_I9"/>
</dbReference>
<dbReference type="OrthoDB" id="206201at2759"/>
<gene>
    <name evidence="8" type="ORF">Acr_20g0011140</name>
</gene>
<sequence length="682" mass="73959">MGMVLHRVALLQLALALFSLYVGVLSAERSTYIIHMDKSLMPKPFTAPQHWYSSAVDSVKSTNPTTSNGQKSTAKLLYSYDNALHGFSAVLSEDELEALKESPGFLSAYGDRQAERCVIIGVVDSGVWPESKSFDDHWMTEVPSRWKGACEEGQEFNSSMCNLKLIGARYFNKGVIAANPNITISMNSARDTDGHGTHTASTAAGNYVEGASYFGYALGTARGVAPQARLAVYKVLWNEGRYASDVLAGIDQAVADGVDVISISMGFGFVPLHEDPIAIASFGAMEKGVFVSTSAGNRAFRRPLHNGIPGWTMFPASGFIKNLPLNYNKTISPCNSTELLSEAPRGILICDDYETSFTVIDERDILAVITVGSKPETFESNSFPFPGIIISPKDAPTVIKYASSSDTATASIKFQQTILGRKPAPVVSTYTSRGPSPSYPGILKPDVMAPGSLVLASWVPESYVTTLGIAALLKGAHPEWSPNAILSAMVTTANPLDNTLHPIRDLGLDLVPAKPTAMGAGHVDPNRALDPGLLYDATPQDYANLLCSMNITQNQILTITRSNSYRCSKPSSDLNYPSFIAFYPEFKKGVLVQKFERTVTNVGSGATKYKVKIKVPKGSVITVSPKTLVFKKMHEKQNYTLTLTYNSHEEWVETFGSITWVENSGNHTVRSPIFVSPMVQVP</sequence>
<dbReference type="Pfam" id="PF05922">
    <property type="entry name" value="Inhibitor_I9"/>
    <property type="match status" value="1"/>
</dbReference>
<feature type="signal peptide" evidence="4">
    <location>
        <begin position="1"/>
        <end position="27"/>
    </location>
</feature>
<feature type="domain" description="Inhibitor I9" evidence="6">
    <location>
        <begin position="31"/>
        <end position="113"/>
    </location>
</feature>
<dbReference type="GO" id="GO:0004252">
    <property type="term" value="F:serine-type endopeptidase activity"/>
    <property type="evidence" value="ECO:0007669"/>
    <property type="project" value="InterPro"/>
</dbReference>
<dbReference type="InterPro" id="IPR045051">
    <property type="entry name" value="SBT"/>
</dbReference>
<dbReference type="PROSITE" id="PS51892">
    <property type="entry name" value="SUBTILASE"/>
    <property type="match status" value="1"/>
</dbReference>
<evidence type="ECO:0000313" key="8">
    <source>
        <dbReference type="EMBL" id="GFZ09306.1"/>
    </source>
</evidence>
<organism evidence="8 9">
    <name type="scientific">Actinidia rufa</name>
    <dbReference type="NCBI Taxonomy" id="165716"/>
    <lineage>
        <taxon>Eukaryota</taxon>
        <taxon>Viridiplantae</taxon>
        <taxon>Streptophyta</taxon>
        <taxon>Embryophyta</taxon>
        <taxon>Tracheophyta</taxon>
        <taxon>Spermatophyta</taxon>
        <taxon>Magnoliopsida</taxon>
        <taxon>eudicotyledons</taxon>
        <taxon>Gunneridae</taxon>
        <taxon>Pentapetalae</taxon>
        <taxon>asterids</taxon>
        <taxon>Ericales</taxon>
        <taxon>Actinidiaceae</taxon>
        <taxon>Actinidia</taxon>
    </lineage>
</organism>
<evidence type="ECO:0000256" key="4">
    <source>
        <dbReference type="SAM" id="SignalP"/>
    </source>
</evidence>
<evidence type="ECO:0000259" key="6">
    <source>
        <dbReference type="Pfam" id="PF05922"/>
    </source>
</evidence>
<dbReference type="CDD" id="cd04852">
    <property type="entry name" value="Peptidases_S8_3"/>
    <property type="match status" value="1"/>
</dbReference>
<evidence type="ECO:0000256" key="1">
    <source>
        <dbReference type="ARBA" id="ARBA00011073"/>
    </source>
</evidence>
<dbReference type="GO" id="GO:0006508">
    <property type="term" value="P:proteolysis"/>
    <property type="evidence" value="ECO:0007669"/>
    <property type="project" value="InterPro"/>
</dbReference>